<keyword evidence="16" id="KW-1185">Reference proteome</keyword>
<evidence type="ECO:0000313" key="15">
    <source>
        <dbReference type="EMBL" id="KAJ1211141.1"/>
    </source>
</evidence>
<evidence type="ECO:0000256" key="2">
    <source>
        <dbReference type="ARBA" id="ARBA00006175"/>
    </source>
</evidence>
<keyword evidence="5 12" id="KW-0812">Transmembrane</keyword>
<keyword evidence="9" id="KW-0325">Glycoprotein</keyword>
<dbReference type="PANTHER" id="PTHR43829:SF15">
    <property type="entry name" value="AQUAPORIN-7"/>
    <property type="match status" value="1"/>
</dbReference>
<dbReference type="PRINTS" id="PR00783">
    <property type="entry name" value="MINTRINSICP"/>
</dbReference>
<dbReference type="InterPro" id="IPR023275">
    <property type="entry name" value="Aquaporin_3"/>
</dbReference>
<gene>
    <name evidence="15" type="ORF">NDU88_006502</name>
</gene>
<proteinExistence type="inferred from homology"/>
<feature type="transmembrane region" description="Helical" evidence="14">
    <location>
        <begin position="201"/>
        <end position="224"/>
    </location>
</feature>
<dbReference type="GO" id="GO:0015254">
    <property type="term" value="F:glycerol channel activity"/>
    <property type="evidence" value="ECO:0007669"/>
    <property type="project" value="TreeGrafter"/>
</dbReference>
<evidence type="ECO:0000256" key="8">
    <source>
        <dbReference type="ARBA" id="ARBA00023136"/>
    </source>
</evidence>
<dbReference type="InterPro" id="IPR000425">
    <property type="entry name" value="MIP"/>
</dbReference>
<evidence type="ECO:0000256" key="9">
    <source>
        <dbReference type="ARBA" id="ARBA00023180"/>
    </source>
</evidence>
<feature type="transmembrane region" description="Helical" evidence="14">
    <location>
        <begin position="292"/>
        <end position="314"/>
    </location>
</feature>
<keyword evidence="4" id="KW-1003">Cell membrane</keyword>
<comment type="similarity">
    <text evidence="2 12">Belongs to the MIP/aquaporin (TC 1.A.8) family.</text>
</comment>
<comment type="subcellular location">
    <subcellularLocation>
        <location evidence="1">Cell membrane</location>
        <topology evidence="1">Multi-pass membrane protein</topology>
    </subcellularLocation>
</comment>
<sequence length="395" mass="42909">MVHFRSHDLMARTAQEEKEKVRDASISVEVESGTKKTQWNQEEKTRDPNDIGDETMDLGAVEADNGRAQQPRSETYSQCLSWKESPEPTTRQGNPSPRRAMTAAGTMRAKVRKCLRIKNQTVREAMAEMLSTFVMMSFGLGSVAQVVLGRKEFGQYLSINLSFGFGVTMGILVAGGVSGAHMNTSVSLTNCILGNLPWRKLPVYALAQCVGSFLAAAVIFSLYYEALINYCGGNLTVTGPCATASIFSTYPEPYLSLGGGFVDQVIGTAALLLCIMAINDQRNNPALNGTQALLVGILVVLIGMAMGMNSGYAINPARDLPPRIFTAIAGWGLEVFWAGNNWWWVPVVAPMVGSVTGALIYTLFIELHHPPEASKESKCPETKDSHNTDIMCQPL</sequence>
<dbReference type="GO" id="GO:0015250">
    <property type="term" value="F:water channel activity"/>
    <property type="evidence" value="ECO:0007669"/>
    <property type="project" value="TreeGrafter"/>
</dbReference>
<dbReference type="NCBIfam" id="TIGR00861">
    <property type="entry name" value="MIP"/>
    <property type="match status" value="1"/>
</dbReference>
<dbReference type="Proteomes" id="UP001066276">
    <property type="component" value="Chromosome 1_2"/>
</dbReference>
<dbReference type="PRINTS" id="PR02015">
    <property type="entry name" value="AQUAPORIN3"/>
</dbReference>
<dbReference type="Gene3D" id="1.20.1080.10">
    <property type="entry name" value="Glycerol uptake facilitator protein"/>
    <property type="match status" value="1"/>
</dbReference>
<dbReference type="AlphaFoldDB" id="A0AAV7WEW5"/>
<dbReference type="EMBL" id="JANPWB010000002">
    <property type="protein sequence ID" value="KAJ1211141.1"/>
    <property type="molecule type" value="Genomic_DNA"/>
</dbReference>
<dbReference type="InterPro" id="IPR023271">
    <property type="entry name" value="Aquaporin-like"/>
</dbReference>
<keyword evidence="7 14" id="KW-1133">Transmembrane helix</keyword>
<comment type="catalytic activity">
    <reaction evidence="11">
        <text>glycerol(in) = glycerol(out)</text>
        <dbReference type="Rhea" id="RHEA:29675"/>
        <dbReference type="ChEBI" id="CHEBI:17754"/>
    </reaction>
</comment>
<evidence type="ECO:0000256" key="11">
    <source>
        <dbReference type="ARBA" id="ARBA00049405"/>
    </source>
</evidence>
<dbReference type="FunFam" id="1.20.1080.10:FF:000005">
    <property type="entry name" value="Aquaporin 3"/>
    <property type="match status" value="1"/>
</dbReference>
<accession>A0AAV7WEW5</accession>
<feature type="compositionally biased region" description="Polar residues" evidence="13">
    <location>
        <begin position="67"/>
        <end position="80"/>
    </location>
</feature>
<dbReference type="GO" id="GO:0016323">
    <property type="term" value="C:basolateral plasma membrane"/>
    <property type="evidence" value="ECO:0007669"/>
    <property type="project" value="TreeGrafter"/>
</dbReference>
<feature type="transmembrane region" description="Helical" evidence="14">
    <location>
        <begin position="159"/>
        <end position="180"/>
    </location>
</feature>
<evidence type="ECO:0000256" key="12">
    <source>
        <dbReference type="RuleBase" id="RU000477"/>
    </source>
</evidence>
<dbReference type="SUPFAM" id="SSF81338">
    <property type="entry name" value="Aquaporin-like"/>
    <property type="match status" value="1"/>
</dbReference>
<comment type="catalytic activity">
    <reaction evidence="10">
        <text>H2O(in) = H2O(out)</text>
        <dbReference type="Rhea" id="RHEA:29667"/>
        <dbReference type="ChEBI" id="CHEBI:15377"/>
    </reaction>
</comment>
<feature type="compositionally biased region" description="Basic and acidic residues" evidence="13">
    <location>
        <begin position="1"/>
        <end position="23"/>
    </location>
</feature>
<feature type="region of interest" description="Disordered" evidence="13">
    <location>
        <begin position="1"/>
        <end position="105"/>
    </location>
</feature>
<organism evidence="15 16">
    <name type="scientific">Pleurodeles waltl</name>
    <name type="common">Iberian ribbed newt</name>
    <dbReference type="NCBI Taxonomy" id="8319"/>
    <lineage>
        <taxon>Eukaryota</taxon>
        <taxon>Metazoa</taxon>
        <taxon>Chordata</taxon>
        <taxon>Craniata</taxon>
        <taxon>Vertebrata</taxon>
        <taxon>Euteleostomi</taxon>
        <taxon>Amphibia</taxon>
        <taxon>Batrachia</taxon>
        <taxon>Caudata</taxon>
        <taxon>Salamandroidea</taxon>
        <taxon>Salamandridae</taxon>
        <taxon>Pleurodelinae</taxon>
        <taxon>Pleurodeles</taxon>
    </lineage>
</organism>
<evidence type="ECO:0000256" key="10">
    <source>
        <dbReference type="ARBA" id="ARBA00034651"/>
    </source>
</evidence>
<dbReference type="GO" id="GO:0015204">
    <property type="term" value="F:urea transmembrane transporter activity"/>
    <property type="evidence" value="ECO:0007669"/>
    <property type="project" value="TreeGrafter"/>
</dbReference>
<evidence type="ECO:0000256" key="13">
    <source>
        <dbReference type="SAM" id="MobiDB-lite"/>
    </source>
</evidence>
<evidence type="ECO:0000313" key="16">
    <source>
        <dbReference type="Proteomes" id="UP001066276"/>
    </source>
</evidence>
<keyword evidence="6" id="KW-0677">Repeat</keyword>
<evidence type="ECO:0000256" key="5">
    <source>
        <dbReference type="ARBA" id="ARBA00022692"/>
    </source>
</evidence>
<evidence type="ECO:0000256" key="4">
    <source>
        <dbReference type="ARBA" id="ARBA00022475"/>
    </source>
</evidence>
<name>A0AAV7WEW5_PLEWA</name>
<protein>
    <recommendedName>
        <fullName evidence="17">Aquaporin-7</fullName>
    </recommendedName>
</protein>
<evidence type="ECO:0000256" key="6">
    <source>
        <dbReference type="ARBA" id="ARBA00022737"/>
    </source>
</evidence>
<feature type="transmembrane region" description="Helical" evidence="14">
    <location>
        <begin position="125"/>
        <end position="147"/>
    </location>
</feature>
<feature type="transmembrane region" description="Helical" evidence="14">
    <location>
        <begin position="261"/>
        <end position="280"/>
    </location>
</feature>
<reference evidence="15" key="1">
    <citation type="journal article" date="2022" name="bioRxiv">
        <title>Sequencing and chromosome-scale assembly of the giantPleurodeles waltlgenome.</title>
        <authorList>
            <person name="Brown T."/>
            <person name="Elewa A."/>
            <person name="Iarovenko S."/>
            <person name="Subramanian E."/>
            <person name="Araus A.J."/>
            <person name="Petzold A."/>
            <person name="Susuki M."/>
            <person name="Suzuki K.-i.T."/>
            <person name="Hayashi T."/>
            <person name="Toyoda A."/>
            <person name="Oliveira C."/>
            <person name="Osipova E."/>
            <person name="Leigh N.D."/>
            <person name="Simon A."/>
            <person name="Yun M.H."/>
        </authorList>
    </citation>
    <scope>NUCLEOTIDE SEQUENCE</scope>
    <source>
        <strain evidence="15">20211129_DDA</strain>
        <tissue evidence="15">Liver</tissue>
    </source>
</reference>
<dbReference type="Pfam" id="PF00230">
    <property type="entry name" value="MIP"/>
    <property type="match status" value="1"/>
</dbReference>
<evidence type="ECO:0000256" key="3">
    <source>
        <dbReference type="ARBA" id="ARBA00022448"/>
    </source>
</evidence>
<keyword evidence="3 12" id="KW-0813">Transport</keyword>
<comment type="caution">
    <text evidence="15">The sequence shown here is derived from an EMBL/GenBank/DDBJ whole genome shotgun (WGS) entry which is preliminary data.</text>
</comment>
<evidence type="ECO:0008006" key="17">
    <source>
        <dbReference type="Google" id="ProtNLM"/>
    </source>
</evidence>
<evidence type="ECO:0000256" key="14">
    <source>
        <dbReference type="SAM" id="Phobius"/>
    </source>
</evidence>
<feature type="transmembrane region" description="Helical" evidence="14">
    <location>
        <begin position="342"/>
        <end position="365"/>
    </location>
</feature>
<dbReference type="CDD" id="cd00333">
    <property type="entry name" value="MIP"/>
    <property type="match status" value="1"/>
</dbReference>
<evidence type="ECO:0000256" key="7">
    <source>
        <dbReference type="ARBA" id="ARBA00022989"/>
    </source>
</evidence>
<dbReference type="PANTHER" id="PTHR43829">
    <property type="entry name" value="AQUAPORIN OR AQUAGLYCEROPORIN RELATED"/>
    <property type="match status" value="1"/>
</dbReference>
<keyword evidence="8 14" id="KW-0472">Membrane</keyword>
<dbReference type="InterPro" id="IPR050363">
    <property type="entry name" value="MIP/Aquaporin"/>
</dbReference>
<evidence type="ECO:0000256" key="1">
    <source>
        <dbReference type="ARBA" id="ARBA00004651"/>
    </source>
</evidence>